<dbReference type="Proteomes" id="UP000813876">
    <property type="component" value="Unassembled WGS sequence"/>
</dbReference>
<feature type="compositionally biased region" description="Low complexity" evidence="7">
    <location>
        <begin position="118"/>
        <end position="128"/>
    </location>
</feature>
<feature type="region of interest" description="Disordered" evidence="7">
    <location>
        <begin position="1"/>
        <end position="29"/>
    </location>
</feature>
<accession>A0AAW5A1G1</accession>
<feature type="compositionally biased region" description="Low complexity" evidence="7">
    <location>
        <begin position="156"/>
        <end position="167"/>
    </location>
</feature>
<dbReference type="InterPro" id="IPR042217">
    <property type="entry name" value="T4SS_VirB10/TrbI"/>
</dbReference>
<dbReference type="GO" id="GO:0005886">
    <property type="term" value="C:plasma membrane"/>
    <property type="evidence" value="ECO:0007669"/>
    <property type="project" value="UniProtKB-SubCell"/>
</dbReference>
<dbReference type="CDD" id="cd16429">
    <property type="entry name" value="VirB10"/>
    <property type="match status" value="1"/>
</dbReference>
<gene>
    <name evidence="9" type="ORF">GLP33_17110</name>
</gene>
<name>A0AAW5A1G1_PHOPO</name>
<feature type="compositionally biased region" description="Basic and acidic residues" evidence="7">
    <location>
        <begin position="108"/>
        <end position="117"/>
    </location>
</feature>
<keyword evidence="5 8" id="KW-1133">Transmembrane helix</keyword>
<evidence type="ECO:0000256" key="6">
    <source>
        <dbReference type="ARBA" id="ARBA00023136"/>
    </source>
</evidence>
<dbReference type="EMBL" id="WMCP01000026">
    <property type="protein sequence ID" value="MCF2303453.1"/>
    <property type="molecule type" value="Genomic_DNA"/>
</dbReference>
<dbReference type="Pfam" id="PF03743">
    <property type="entry name" value="TrbI"/>
    <property type="match status" value="1"/>
</dbReference>
<feature type="region of interest" description="Disordered" evidence="7">
    <location>
        <begin position="108"/>
        <end position="172"/>
    </location>
</feature>
<evidence type="ECO:0000313" key="10">
    <source>
        <dbReference type="Proteomes" id="UP000813876"/>
    </source>
</evidence>
<protein>
    <recommendedName>
        <fullName evidence="11">Conjugal transfer protein</fullName>
    </recommendedName>
</protein>
<evidence type="ECO:0000256" key="7">
    <source>
        <dbReference type="SAM" id="MobiDB-lite"/>
    </source>
</evidence>
<feature type="transmembrane region" description="Helical" evidence="8">
    <location>
        <begin position="40"/>
        <end position="59"/>
    </location>
</feature>
<feature type="compositionally biased region" description="Basic and acidic residues" evidence="7">
    <location>
        <begin position="11"/>
        <end position="26"/>
    </location>
</feature>
<evidence type="ECO:0000256" key="4">
    <source>
        <dbReference type="ARBA" id="ARBA00022692"/>
    </source>
</evidence>
<evidence type="ECO:0000256" key="5">
    <source>
        <dbReference type="ARBA" id="ARBA00022989"/>
    </source>
</evidence>
<comment type="subcellular location">
    <subcellularLocation>
        <location evidence="1">Cell membrane</location>
        <topology evidence="1">Single-pass membrane protein</topology>
    </subcellularLocation>
</comment>
<keyword evidence="3" id="KW-1003">Cell membrane</keyword>
<comment type="similarity">
    <text evidence="2">Belongs to the TrbI/VirB10 family.</text>
</comment>
<comment type="caution">
    <text evidence="9">The sequence shown here is derived from an EMBL/GenBank/DDBJ whole genome shotgun (WGS) entry which is preliminary data.</text>
</comment>
<evidence type="ECO:0000256" key="1">
    <source>
        <dbReference type="ARBA" id="ARBA00004162"/>
    </source>
</evidence>
<sequence length="408" mass="44582">MSENNDGRVQAIDEKPLKSKQKDRQEPTVGKHKKTFKYQVFLIILLTITIVFIALYFIFSGDKKVTTVNMNTKLDKAIVIKEDESAREKLNAFISGINKRQAQIEADKQAEDERIKAEALAQQQADAQRQAEEARKKAEADEANKDNTTNTVPIVNSEPSNNPNNPNDQLTPHERRLVSNVMPAIDIPPSTNPPANNANQSLDSKSFAQGFASTLLRNKRDLLLIHGTNIPCALRTEIVSTYNGLVTCSVINDVYSANGHTLLVEKGSNVFGTQSIALTQGQARVFVTWSDITTPQGVSIQIDSLGTGRLGASGVGAWVDNHFKERFGGAILLAFLDDAFATVANSASKSSSVSTENTQDNVSDMASTALENSINIPPTGYVPIGTRLNILVARDIDMSNVYRLQPIR</sequence>
<keyword evidence="4 8" id="KW-0812">Transmembrane</keyword>
<dbReference type="Gene3D" id="2.40.128.260">
    <property type="entry name" value="Type IV secretion system, VirB10/TraB/TrbI"/>
    <property type="match status" value="1"/>
</dbReference>
<evidence type="ECO:0000256" key="8">
    <source>
        <dbReference type="SAM" id="Phobius"/>
    </source>
</evidence>
<evidence type="ECO:0000313" key="9">
    <source>
        <dbReference type="EMBL" id="MCF2303453.1"/>
    </source>
</evidence>
<dbReference type="InterPro" id="IPR047695">
    <property type="entry name" value="T4SS_VirB10/PtlG"/>
</dbReference>
<dbReference type="RefSeq" id="WP_232581606.1">
    <property type="nucleotide sequence ID" value="NZ_WMCP01000026.1"/>
</dbReference>
<feature type="compositionally biased region" description="Basic and acidic residues" evidence="7">
    <location>
        <begin position="129"/>
        <end position="145"/>
    </location>
</feature>
<dbReference type="NCBIfam" id="NF038091">
    <property type="entry name" value="T4SS_VirB10"/>
    <property type="match status" value="1"/>
</dbReference>
<evidence type="ECO:0008006" key="11">
    <source>
        <dbReference type="Google" id="ProtNLM"/>
    </source>
</evidence>
<proteinExistence type="inferred from homology"/>
<reference evidence="9" key="1">
    <citation type="submission" date="2019-11" db="EMBL/GenBank/DDBJ databases">
        <title>Comparative genomics of photobacteria reveal adaptation to distinct habitats.</title>
        <authorList>
            <person name="Fuertes-Perez S."/>
            <person name="Hilgarth M."/>
            <person name="Vogel R.F."/>
        </authorList>
    </citation>
    <scope>NUCLEOTIDE SEQUENCE</scope>
    <source>
        <strain evidence="9">TMW2.2145</strain>
    </source>
</reference>
<dbReference type="InterPro" id="IPR005498">
    <property type="entry name" value="T4SS_VirB10/TraB/TrbI"/>
</dbReference>
<keyword evidence="6 8" id="KW-0472">Membrane</keyword>
<evidence type="ECO:0000256" key="3">
    <source>
        <dbReference type="ARBA" id="ARBA00022475"/>
    </source>
</evidence>
<dbReference type="AlphaFoldDB" id="A0AAW5A1G1"/>
<evidence type="ECO:0000256" key="2">
    <source>
        <dbReference type="ARBA" id="ARBA00010265"/>
    </source>
</evidence>
<organism evidence="9 10">
    <name type="scientific">Photobacterium phosphoreum</name>
    <dbReference type="NCBI Taxonomy" id="659"/>
    <lineage>
        <taxon>Bacteria</taxon>
        <taxon>Pseudomonadati</taxon>
        <taxon>Pseudomonadota</taxon>
        <taxon>Gammaproteobacteria</taxon>
        <taxon>Vibrionales</taxon>
        <taxon>Vibrionaceae</taxon>
        <taxon>Photobacterium</taxon>
    </lineage>
</organism>